<sequence length="83" mass="9654">MWYCRVCGLAYDYSPWGEDERTPDYGICECCGVEFGYEDFTPESTRTYRQQWLAAGASWLQPKQRPVAWELATQLAQVSPAYR</sequence>
<reference evidence="2" key="1">
    <citation type="submission" date="2018-05" db="EMBL/GenBank/DDBJ databases">
        <authorList>
            <person name="Nie L."/>
        </authorList>
    </citation>
    <scope>NUCLEOTIDE SEQUENCE [LARGE SCALE GENOMIC DNA]</scope>
    <source>
        <strain evidence="2">NL</strain>
    </source>
</reference>
<keyword evidence="2" id="KW-1185">Reference proteome</keyword>
<dbReference type="EMBL" id="QHKM01000009">
    <property type="protein sequence ID" value="RAK63536.1"/>
    <property type="molecule type" value="Genomic_DNA"/>
</dbReference>
<evidence type="ECO:0000313" key="1">
    <source>
        <dbReference type="EMBL" id="RAK63536.1"/>
    </source>
</evidence>
<proteinExistence type="predicted"/>
<evidence type="ECO:0000313" key="2">
    <source>
        <dbReference type="Proteomes" id="UP000248553"/>
    </source>
</evidence>
<dbReference type="Proteomes" id="UP000248553">
    <property type="component" value="Unassembled WGS sequence"/>
</dbReference>
<name>A0A328BCE6_9BACT</name>
<protein>
    <recommendedName>
        <fullName evidence="3">Rubredoxin-like domain-containing protein</fullName>
    </recommendedName>
</protein>
<dbReference type="OrthoDB" id="1456570at2"/>
<comment type="caution">
    <text evidence="1">The sequence shown here is derived from an EMBL/GenBank/DDBJ whole genome shotgun (WGS) entry which is preliminary data.</text>
</comment>
<accession>A0A328BCE6</accession>
<organism evidence="1 2">
    <name type="scientific">Hymenobacter edaphi</name>
    <dbReference type="NCBI Taxonomy" id="2211146"/>
    <lineage>
        <taxon>Bacteria</taxon>
        <taxon>Pseudomonadati</taxon>
        <taxon>Bacteroidota</taxon>
        <taxon>Cytophagia</taxon>
        <taxon>Cytophagales</taxon>
        <taxon>Hymenobacteraceae</taxon>
        <taxon>Hymenobacter</taxon>
    </lineage>
</organism>
<evidence type="ECO:0008006" key="3">
    <source>
        <dbReference type="Google" id="ProtNLM"/>
    </source>
</evidence>
<gene>
    <name evidence="1" type="ORF">DLM85_21280</name>
</gene>
<dbReference type="AlphaFoldDB" id="A0A328BCE6"/>